<dbReference type="EMBL" id="MU273515">
    <property type="protein sequence ID" value="KAI0033636.1"/>
    <property type="molecule type" value="Genomic_DNA"/>
</dbReference>
<proteinExistence type="predicted"/>
<accession>A0ACB8QQJ7</accession>
<name>A0ACB8QQJ7_9AGAM</name>
<gene>
    <name evidence="1" type="ORF">K488DRAFT_77778</name>
</gene>
<sequence length="548" mass="62935">MHNLYGALFESVYLECTREYYAAQFSKYKDPQVFLRDCIKMVQVEVDRAEAILPVSSRAAARNAAETGLIDGHAGWLARGVVGKLLDEKNIEELRKLHDLLLRAGADATLVEAFKSAVREHVSAIVKDVTRNEEMIDRLLEFKRVCDAAVEGSFRGPLRNYAYALTDGFTAGFLARRRAPAEMLAKHVDRLMRKGHEGASDEEFGKKLDSVLALYRFTDDKDVFRTFYHRSLSRRLLLGRSASDDFEKAVLKKLKEQYDPEFSMGDQMFSDLMLSRDMMREYHDRHQEGSNAFKLNVMILQQSVWPFSGRQQSSLHLPLAMQQELAAFEKFYSEKHKGRKLEWNHALGTATLTARFLSASKVQDKTKDLSVSLFQAAVLLLFQDVDPTEGKELTYKEILATLAIRRWFTSMRRTLQSLACGKKRVLKKLPPGRDVDDDDKFAINEKFQDPFHTVHINSIQAKETPEESKRTQQAIEGDRKHLLDAAIVRIMKAKKQLTYEEIKTQTIEAVRKHFAPDIASIKQRIDSLVEGEYLRRDDDDRTLFYYVA</sequence>
<dbReference type="Proteomes" id="UP000814128">
    <property type="component" value="Unassembled WGS sequence"/>
</dbReference>
<organism evidence="1 2">
    <name type="scientific">Vararia minispora EC-137</name>
    <dbReference type="NCBI Taxonomy" id="1314806"/>
    <lineage>
        <taxon>Eukaryota</taxon>
        <taxon>Fungi</taxon>
        <taxon>Dikarya</taxon>
        <taxon>Basidiomycota</taxon>
        <taxon>Agaricomycotina</taxon>
        <taxon>Agaricomycetes</taxon>
        <taxon>Russulales</taxon>
        <taxon>Lachnocladiaceae</taxon>
        <taxon>Vararia</taxon>
    </lineage>
</organism>
<reference evidence="1" key="2">
    <citation type="journal article" date="2022" name="New Phytol.">
        <title>Evolutionary transition to the ectomycorrhizal habit in the genomes of a hyperdiverse lineage of mushroom-forming fungi.</title>
        <authorList>
            <person name="Looney B."/>
            <person name="Miyauchi S."/>
            <person name="Morin E."/>
            <person name="Drula E."/>
            <person name="Courty P.E."/>
            <person name="Kohler A."/>
            <person name="Kuo A."/>
            <person name="LaButti K."/>
            <person name="Pangilinan J."/>
            <person name="Lipzen A."/>
            <person name="Riley R."/>
            <person name="Andreopoulos W."/>
            <person name="He G."/>
            <person name="Johnson J."/>
            <person name="Nolan M."/>
            <person name="Tritt A."/>
            <person name="Barry K.W."/>
            <person name="Grigoriev I.V."/>
            <person name="Nagy L.G."/>
            <person name="Hibbett D."/>
            <person name="Henrissat B."/>
            <person name="Matheny P.B."/>
            <person name="Labbe J."/>
            <person name="Martin F.M."/>
        </authorList>
    </citation>
    <scope>NUCLEOTIDE SEQUENCE</scope>
    <source>
        <strain evidence="1">EC-137</strain>
    </source>
</reference>
<evidence type="ECO:0000313" key="1">
    <source>
        <dbReference type="EMBL" id="KAI0033636.1"/>
    </source>
</evidence>
<keyword evidence="2" id="KW-1185">Reference proteome</keyword>
<comment type="caution">
    <text evidence="1">The sequence shown here is derived from an EMBL/GenBank/DDBJ whole genome shotgun (WGS) entry which is preliminary data.</text>
</comment>
<reference evidence="1" key="1">
    <citation type="submission" date="2021-02" db="EMBL/GenBank/DDBJ databases">
        <authorList>
            <consortium name="DOE Joint Genome Institute"/>
            <person name="Ahrendt S."/>
            <person name="Looney B.P."/>
            <person name="Miyauchi S."/>
            <person name="Morin E."/>
            <person name="Drula E."/>
            <person name="Courty P.E."/>
            <person name="Chicoki N."/>
            <person name="Fauchery L."/>
            <person name="Kohler A."/>
            <person name="Kuo A."/>
            <person name="Labutti K."/>
            <person name="Pangilinan J."/>
            <person name="Lipzen A."/>
            <person name="Riley R."/>
            <person name="Andreopoulos W."/>
            <person name="He G."/>
            <person name="Johnson J."/>
            <person name="Barry K.W."/>
            <person name="Grigoriev I.V."/>
            <person name="Nagy L."/>
            <person name="Hibbett D."/>
            <person name="Henrissat B."/>
            <person name="Matheny P.B."/>
            <person name="Labbe J."/>
            <person name="Martin F."/>
        </authorList>
    </citation>
    <scope>NUCLEOTIDE SEQUENCE</scope>
    <source>
        <strain evidence="1">EC-137</strain>
    </source>
</reference>
<protein>
    <submittedName>
        <fullName evidence="1">Cullin</fullName>
    </submittedName>
</protein>
<evidence type="ECO:0000313" key="2">
    <source>
        <dbReference type="Proteomes" id="UP000814128"/>
    </source>
</evidence>